<keyword evidence="2" id="KW-0067">ATP-binding</keyword>
<feature type="domain" description="Protein kinase" evidence="3">
    <location>
        <begin position="74"/>
        <end position="386"/>
    </location>
</feature>
<dbReference type="Proteomes" id="UP001054889">
    <property type="component" value="Unassembled WGS sequence"/>
</dbReference>
<dbReference type="Gene3D" id="3.30.200.20">
    <property type="entry name" value="Phosphorylase Kinase, domain 1"/>
    <property type="match status" value="1"/>
</dbReference>
<dbReference type="EMBL" id="BQKI01000071">
    <property type="protein sequence ID" value="GJN14537.1"/>
    <property type="molecule type" value="Genomic_DNA"/>
</dbReference>
<gene>
    <name evidence="4" type="primary">gb01378</name>
    <name evidence="4" type="ORF">PR202_gb01378</name>
</gene>
<dbReference type="Pfam" id="PF00069">
    <property type="entry name" value="Pkinase"/>
    <property type="match status" value="1"/>
</dbReference>
<dbReference type="PROSITE" id="PS50011">
    <property type="entry name" value="PROTEIN_KINASE_DOM"/>
    <property type="match status" value="1"/>
</dbReference>
<keyword evidence="1" id="KW-0547">Nucleotide-binding</keyword>
<name>A0AAV5DVQ8_ELECO</name>
<organism evidence="4 5">
    <name type="scientific">Eleusine coracana subsp. coracana</name>
    <dbReference type="NCBI Taxonomy" id="191504"/>
    <lineage>
        <taxon>Eukaryota</taxon>
        <taxon>Viridiplantae</taxon>
        <taxon>Streptophyta</taxon>
        <taxon>Embryophyta</taxon>
        <taxon>Tracheophyta</taxon>
        <taxon>Spermatophyta</taxon>
        <taxon>Magnoliopsida</taxon>
        <taxon>Liliopsida</taxon>
        <taxon>Poales</taxon>
        <taxon>Poaceae</taxon>
        <taxon>PACMAD clade</taxon>
        <taxon>Chloridoideae</taxon>
        <taxon>Cynodonteae</taxon>
        <taxon>Eleusininae</taxon>
        <taxon>Eleusine</taxon>
    </lineage>
</organism>
<dbReference type="InterPro" id="IPR050117">
    <property type="entry name" value="MAPK"/>
</dbReference>
<proteinExistence type="predicted"/>
<keyword evidence="5" id="KW-1185">Reference proteome</keyword>
<dbReference type="GO" id="GO:0005524">
    <property type="term" value="F:ATP binding"/>
    <property type="evidence" value="ECO:0007669"/>
    <property type="project" value="UniProtKB-KW"/>
</dbReference>
<evidence type="ECO:0000313" key="4">
    <source>
        <dbReference type="EMBL" id="GJN14537.1"/>
    </source>
</evidence>
<dbReference type="GO" id="GO:0004672">
    <property type="term" value="F:protein kinase activity"/>
    <property type="evidence" value="ECO:0007669"/>
    <property type="project" value="InterPro"/>
</dbReference>
<dbReference type="InterPro" id="IPR011009">
    <property type="entry name" value="Kinase-like_dom_sf"/>
</dbReference>
<evidence type="ECO:0000259" key="3">
    <source>
        <dbReference type="PROSITE" id="PS50011"/>
    </source>
</evidence>
<evidence type="ECO:0000256" key="2">
    <source>
        <dbReference type="ARBA" id="ARBA00022840"/>
    </source>
</evidence>
<dbReference type="SUPFAM" id="SSF56112">
    <property type="entry name" value="Protein kinase-like (PK-like)"/>
    <property type="match status" value="1"/>
</dbReference>
<dbReference type="InterPro" id="IPR000719">
    <property type="entry name" value="Prot_kinase_dom"/>
</dbReference>
<dbReference type="SMART" id="SM00220">
    <property type="entry name" value="S_TKc"/>
    <property type="match status" value="1"/>
</dbReference>
<reference evidence="4" key="1">
    <citation type="journal article" date="2018" name="DNA Res.">
        <title>Multiple hybrid de novo genome assembly of finger millet, an orphan allotetraploid crop.</title>
        <authorList>
            <person name="Hatakeyama M."/>
            <person name="Aluri S."/>
            <person name="Balachadran M.T."/>
            <person name="Sivarajan S.R."/>
            <person name="Patrignani A."/>
            <person name="Gruter S."/>
            <person name="Poveda L."/>
            <person name="Shimizu-Inatsugi R."/>
            <person name="Baeten J."/>
            <person name="Francoijs K.J."/>
            <person name="Nataraja K.N."/>
            <person name="Reddy Y.A.N."/>
            <person name="Phadnis S."/>
            <person name="Ravikumar R.L."/>
            <person name="Schlapbach R."/>
            <person name="Sreeman S.M."/>
            <person name="Shimizu K.K."/>
        </authorList>
    </citation>
    <scope>NUCLEOTIDE SEQUENCE</scope>
</reference>
<dbReference type="AlphaFoldDB" id="A0AAV5DVQ8"/>
<protein>
    <recommendedName>
        <fullName evidence="3">Protein kinase domain-containing protein</fullName>
    </recommendedName>
</protein>
<dbReference type="PANTHER" id="PTHR24055">
    <property type="entry name" value="MITOGEN-ACTIVATED PROTEIN KINASE"/>
    <property type="match status" value="1"/>
</dbReference>
<dbReference type="Gene3D" id="1.10.510.10">
    <property type="entry name" value="Transferase(Phosphotransferase) domain 1"/>
    <property type="match status" value="1"/>
</dbReference>
<comment type="caution">
    <text evidence="4">The sequence shown here is derived from an EMBL/GenBank/DDBJ whole genome shotgun (WGS) entry which is preliminary data.</text>
</comment>
<evidence type="ECO:0000313" key="5">
    <source>
        <dbReference type="Proteomes" id="UP001054889"/>
    </source>
</evidence>
<reference evidence="4" key="2">
    <citation type="submission" date="2021-12" db="EMBL/GenBank/DDBJ databases">
        <title>Resequencing data analysis of finger millet.</title>
        <authorList>
            <person name="Hatakeyama M."/>
            <person name="Aluri S."/>
            <person name="Balachadran M.T."/>
            <person name="Sivarajan S.R."/>
            <person name="Poveda L."/>
            <person name="Shimizu-Inatsugi R."/>
            <person name="Schlapbach R."/>
            <person name="Sreeman S.M."/>
            <person name="Shimizu K.K."/>
        </authorList>
    </citation>
    <scope>NUCLEOTIDE SEQUENCE</scope>
</reference>
<accession>A0AAV5DVQ8</accession>
<evidence type="ECO:0000256" key="1">
    <source>
        <dbReference type="ARBA" id="ARBA00022741"/>
    </source>
</evidence>
<sequence length="406" mass="45267">MDDVRTTMASISALLSALCEKIRGLAAPGTDMELRRVSMACILIAMHNLRSTRRTMKTRKSMTPISALQFVDDEGRRRRLGGGLRACVTKVRHRTTGKTFAMKTLYPLPHQGLDDAAIYNLRVLREASFMAACRGHPSFVCLHGVCMKPNTDQQYCLLMEQAGPSLYEATLYRRLHGTAFREHQVRRMMRQVLSWAKAMHDLGIVHRNIVAENVLVGFSSFTVKIGGFGQATCTSETDVPCNVAVRDEAPELLLRGRGASESELLDSWSIGCLMGKLLTNRTLFEIEANDRDNTARAQLCRIFNVLGVPGKRAMQEMKARNFELAKQVREWRARRSSVGKTNNYRLRQLVPPEVLSDDGFKVLRGLLMCNPKKRLTAGAALQLPWFADNDKSPAAGISQQVSGPVS</sequence>